<evidence type="ECO:0000256" key="5">
    <source>
        <dbReference type="ARBA" id="ARBA00022496"/>
    </source>
</evidence>
<name>A0A2P6MK15_ALKUR</name>
<dbReference type="SUPFAM" id="SSF81345">
    <property type="entry name" value="ABC transporter involved in vitamin B12 uptake, BtuC"/>
    <property type="match status" value="1"/>
</dbReference>
<dbReference type="PANTHER" id="PTHR30472:SF19">
    <property type="entry name" value="PETROBACTIN IMPORT SYSTEM PERMEASE PROTEIN YCLO"/>
    <property type="match status" value="1"/>
</dbReference>
<dbReference type="AlphaFoldDB" id="A0A2P6MK15"/>
<keyword evidence="10 11" id="KW-0472">Membrane</keyword>
<comment type="caution">
    <text evidence="12">The sequence shown here is derived from an EMBL/GenBank/DDBJ whole genome shotgun (WGS) entry which is preliminary data.</text>
</comment>
<dbReference type="RefSeq" id="WP_105958237.1">
    <property type="nucleotide sequence ID" value="NZ_PVNS01000003.1"/>
</dbReference>
<feature type="transmembrane region" description="Helical" evidence="11">
    <location>
        <begin position="77"/>
        <end position="96"/>
    </location>
</feature>
<evidence type="ECO:0000256" key="4">
    <source>
        <dbReference type="ARBA" id="ARBA00022475"/>
    </source>
</evidence>
<keyword evidence="4" id="KW-1003">Cell membrane</keyword>
<feature type="transmembrane region" description="Helical" evidence="11">
    <location>
        <begin position="291"/>
        <end position="311"/>
    </location>
</feature>
<accession>A0A2P6MK15</accession>
<evidence type="ECO:0000256" key="8">
    <source>
        <dbReference type="ARBA" id="ARBA00023004"/>
    </source>
</evidence>
<keyword evidence="13" id="KW-1185">Reference proteome</keyword>
<dbReference type="GO" id="GO:0005886">
    <property type="term" value="C:plasma membrane"/>
    <property type="evidence" value="ECO:0007669"/>
    <property type="project" value="UniProtKB-SubCell"/>
</dbReference>
<evidence type="ECO:0000313" key="12">
    <source>
        <dbReference type="EMBL" id="PRO66601.1"/>
    </source>
</evidence>
<dbReference type="FunFam" id="1.10.3470.10:FF:000004">
    <property type="entry name" value="Iron compound ABC transporter, permease"/>
    <property type="match status" value="1"/>
</dbReference>
<dbReference type="OrthoDB" id="9796260at2"/>
<evidence type="ECO:0000256" key="7">
    <source>
        <dbReference type="ARBA" id="ARBA00022989"/>
    </source>
</evidence>
<evidence type="ECO:0000256" key="2">
    <source>
        <dbReference type="ARBA" id="ARBA00007935"/>
    </source>
</evidence>
<dbReference type="PANTHER" id="PTHR30472">
    <property type="entry name" value="FERRIC ENTEROBACTIN TRANSPORT SYSTEM PERMEASE PROTEIN"/>
    <property type="match status" value="1"/>
</dbReference>
<dbReference type="InterPro" id="IPR000522">
    <property type="entry name" value="ABC_transptr_permease_BtuC"/>
</dbReference>
<dbReference type="Pfam" id="PF01032">
    <property type="entry name" value="FecCD"/>
    <property type="match status" value="1"/>
</dbReference>
<protein>
    <submittedName>
        <fullName evidence="12">Iron ABC transporter permease</fullName>
    </submittedName>
</protein>
<evidence type="ECO:0000256" key="3">
    <source>
        <dbReference type="ARBA" id="ARBA00022448"/>
    </source>
</evidence>
<evidence type="ECO:0000256" key="6">
    <source>
        <dbReference type="ARBA" id="ARBA00022692"/>
    </source>
</evidence>
<organism evidence="12 13">
    <name type="scientific">Alkalicoccus urumqiensis</name>
    <name type="common">Bacillus urumqiensis</name>
    <dbReference type="NCBI Taxonomy" id="1548213"/>
    <lineage>
        <taxon>Bacteria</taxon>
        <taxon>Bacillati</taxon>
        <taxon>Bacillota</taxon>
        <taxon>Bacilli</taxon>
        <taxon>Bacillales</taxon>
        <taxon>Bacillaceae</taxon>
        <taxon>Alkalicoccus</taxon>
    </lineage>
</organism>
<comment type="similarity">
    <text evidence="2">Belongs to the binding-protein-dependent transport system permease family. FecCD subfamily.</text>
</comment>
<feature type="transmembrane region" description="Helical" evidence="11">
    <location>
        <begin position="177"/>
        <end position="195"/>
    </location>
</feature>
<dbReference type="Gene3D" id="1.10.3470.10">
    <property type="entry name" value="ABC transporter involved in vitamin B12 uptake, BtuC"/>
    <property type="match status" value="1"/>
</dbReference>
<evidence type="ECO:0000256" key="1">
    <source>
        <dbReference type="ARBA" id="ARBA00004651"/>
    </source>
</evidence>
<dbReference type="EMBL" id="PVNS01000003">
    <property type="protein sequence ID" value="PRO66601.1"/>
    <property type="molecule type" value="Genomic_DNA"/>
</dbReference>
<gene>
    <name evidence="12" type="ORF">C6I21_04455</name>
</gene>
<comment type="subcellular location">
    <subcellularLocation>
        <location evidence="1">Cell membrane</location>
        <topology evidence="1">Multi-pass membrane protein</topology>
    </subcellularLocation>
</comment>
<evidence type="ECO:0000313" key="13">
    <source>
        <dbReference type="Proteomes" id="UP000243650"/>
    </source>
</evidence>
<evidence type="ECO:0000256" key="11">
    <source>
        <dbReference type="SAM" id="Phobius"/>
    </source>
</evidence>
<dbReference type="GO" id="GO:0033214">
    <property type="term" value="P:siderophore-iron import into cell"/>
    <property type="evidence" value="ECO:0007669"/>
    <property type="project" value="TreeGrafter"/>
</dbReference>
<keyword evidence="5" id="KW-0410">Iron transport</keyword>
<evidence type="ECO:0000256" key="10">
    <source>
        <dbReference type="ARBA" id="ARBA00023136"/>
    </source>
</evidence>
<dbReference type="Proteomes" id="UP000243650">
    <property type="component" value="Unassembled WGS sequence"/>
</dbReference>
<reference evidence="12 13" key="1">
    <citation type="submission" date="2018-03" db="EMBL/GenBank/DDBJ databases">
        <title>Bacillus urumqiensis sp. nov., a moderately haloalkaliphilic bacterium isolated from a salt lake.</title>
        <authorList>
            <person name="Zhao B."/>
            <person name="Liao Z."/>
        </authorList>
    </citation>
    <scope>NUCLEOTIDE SEQUENCE [LARGE SCALE GENOMIC DNA]</scope>
    <source>
        <strain evidence="12 13">BZ-SZ-XJ18</strain>
    </source>
</reference>
<feature type="transmembrane region" description="Helical" evidence="11">
    <location>
        <begin position="133"/>
        <end position="156"/>
    </location>
</feature>
<evidence type="ECO:0000256" key="9">
    <source>
        <dbReference type="ARBA" id="ARBA00023065"/>
    </source>
</evidence>
<keyword evidence="7 11" id="KW-1133">Transmembrane helix</keyword>
<keyword evidence="3" id="KW-0813">Transport</keyword>
<keyword evidence="6 11" id="KW-0812">Transmembrane</keyword>
<sequence>MASKTKILLLVITVLALSALFLTIDSRGNWEYVLPRRGEMLMAFLLTGSAVSYSTVVFQTITGNRILTPNIIGLDSLYMLMQTGIVFLFGSLSFAMTNAHVNFLLGAAAMIGFSFLFYQLLFRGGSGRQQLYFLLLTGLVLGTFFSSLTTFMQVLIDPNEFQTVQNRMFASFQRVQSDLLLLSGVVFAGCAVYGWRWRSYLDVLLLGRDHAVNLGVSYETIVRRILILVAILISTATALVGPILFLGLLTANLTYEMMRTYEHKWILPASCLVGTAALLLGQLIVEHVFTFETTLSVILNFTGGIYFLWLLMKERKT</sequence>
<keyword evidence="9" id="KW-0406">Ion transport</keyword>
<dbReference type="CDD" id="cd06550">
    <property type="entry name" value="TM_ABC_iron-siderophores_like"/>
    <property type="match status" value="1"/>
</dbReference>
<proteinExistence type="inferred from homology"/>
<dbReference type="InterPro" id="IPR037294">
    <property type="entry name" value="ABC_BtuC-like"/>
</dbReference>
<keyword evidence="8" id="KW-0408">Iron</keyword>
<feature type="transmembrane region" description="Helical" evidence="11">
    <location>
        <begin position="225"/>
        <end position="253"/>
    </location>
</feature>
<feature type="transmembrane region" description="Helical" evidence="11">
    <location>
        <begin position="103"/>
        <end position="121"/>
    </location>
</feature>
<dbReference type="GO" id="GO:0022857">
    <property type="term" value="F:transmembrane transporter activity"/>
    <property type="evidence" value="ECO:0007669"/>
    <property type="project" value="InterPro"/>
</dbReference>